<proteinExistence type="predicted"/>
<dbReference type="InParanoid" id="A0A543AVM2"/>
<keyword evidence="2" id="KW-1185">Reference proteome</keyword>
<comment type="caution">
    <text evidence="1">The sequence shown here is derived from an EMBL/GenBank/DDBJ whole genome shotgun (WGS) entry which is preliminary data.</text>
</comment>
<evidence type="ECO:0000313" key="1">
    <source>
        <dbReference type="EMBL" id="TQL76630.1"/>
    </source>
</evidence>
<dbReference type="Proteomes" id="UP000317043">
    <property type="component" value="Unassembled WGS sequence"/>
</dbReference>
<sequence>MITVRIEAFALVGKPVVGDSLWRLASGHDGHIEKRGRLRCY</sequence>
<dbReference type="EMBL" id="VFOW01000001">
    <property type="protein sequence ID" value="TQL76630.1"/>
    <property type="molecule type" value="Genomic_DNA"/>
</dbReference>
<evidence type="ECO:0000313" key="2">
    <source>
        <dbReference type="Proteomes" id="UP000317043"/>
    </source>
</evidence>
<organism evidence="1 2">
    <name type="scientific">Stackebrandtia endophytica</name>
    <dbReference type="NCBI Taxonomy" id="1496996"/>
    <lineage>
        <taxon>Bacteria</taxon>
        <taxon>Bacillati</taxon>
        <taxon>Actinomycetota</taxon>
        <taxon>Actinomycetes</taxon>
        <taxon>Glycomycetales</taxon>
        <taxon>Glycomycetaceae</taxon>
        <taxon>Stackebrandtia</taxon>
    </lineage>
</organism>
<gene>
    <name evidence="1" type="ORF">FB566_2163</name>
</gene>
<accession>A0A543AVM2</accession>
<protein>
    <submittedName>
        <fullName evidence="1">Uncharacterized protein</fullName>
    </submittedName>
</protein>
<dbReference type="AlphaFoldDB" id="A0A543AVM2"/>
<name>A0A543AVM2_9ACTN</name>
<reference evidence="1 2" key="1">
    <citation type="submission" date="2019-06" db="EMBL/GenBank/DDBJ databases">
        <title>Sequencing the genomes of 1000 actinobacteria strains.</title>
        <authorList>
            <person name="Klenk H.-P."/>
        </authorList>
    </citation>
    <scope>NUCLEOTIDE SEQUENCE [LARGE SCALE GENOMIC DNA]</scope>
    <source>
        <strain evidence="1 2">DSM 45928</strain>
    </source>
</reference>